<dbReference type="RefSeq" id="WP_154538109.1">
    <property type="nucleotide sequence ID" value="NZ_JAXFFP010000009.1"/>
</dbReference>
<dbReference type="Pfam" id="PF00664">
    <property type="entry name" value="ABC_membrane"/>
    <property type="match status" value="1"/>
</dbReference>
<feature type="transmembrane region" description="Helical" evidence="9">
    <location>
        <begin position="12"/>
        <end position="36"/>
    </location>
</feature>
<dbReference type="Pfam" id="PF00005">
    <property type="entry name" value="ABC_tran"/>
    <property type="match status" value="1"/>
</dbReference>
<sequence>MYYSGEKGFMLYIAMGLSAISGIMLLMPMIFIHRIISSIILRRELDIDFIKENATIGAGFAVVGLILYLGALMVSHKFAFEVEDNIIKINVERLINKPLGYFVNKESGKIRNVIVSGAAETHSFLAHQLPDMAMTVVTPIVLLIFFLVFDWRLGIASLIPVLVGIVLMSTMMTKEMKQLKDEYFGGLSALSAETVEYVRGIPVVKAFAQSVESFEKLYALIEKVTKVCLKMTMAYRNKMSLYEALATSTAFFLVPVAILLISNGGDIRLALGNSIIYFLIGPAFGTFIMRSAVIAQYTYFAESALNKIDDLLDYESMEYGNKSSDEVGLEFKNVSFSYGNEKVLDNVSFTVNKGETVALVGTSGGGKTTIARLAARFYDPDDGEIFIGGVNIKEYKKDELMNKISFVFQNSRLFKMSIRENLLIGNPNATDEEIEDALVNSGSQEIIESLKYGIDTVYGTKGTYFSGGESQRLSIARAFLKNAQLLILDEATAFADPENEHIIQESFKRLSKNKTTLMIAHRLSTVIEADKILVVKGGKIVEEGNHSSLLDKNGVYKELWDEYQRSVNWKIGGKHE</sequence>
<dbReference type="InterPro" id="IPR027417">
    <property type="entry name" value="P-loop_NTPase"/>
</dbReference>
<feature type="transmembrane region" description="Helical" evidence="9">
    <location>
        <begin position="240"/>
        <end position="261"/>
    </location>
</feature>
<evidence type="ECO:0000256" key="1">
    <source>
        <dbReference type="ARBA" id="ARBA00004651"/>
    </source>
</evidence>
<dbReference type="FunFam" id="3.40.50.300:FF:000221">
    <property type="entry name" value="Multidrug ABC transporter ATP-binding protein"/>
    <property type="match status" value="1"/>
</dbReference>
<dbReference type="PANTHER" id="PTHR43394:SF1">
    <property type="entry name" value="ATP-BINDING CASSETTE SUB-FAMILY B MEMBER 10, MITOCHONDRIAL"/>
    <property type="match status" value="1"/>
</dbReference>
<keyword evidence="8 9" id="KW-0472">Membrane</keyword>
<evidence type="ECO:0000256" key="2">
    <source>
        <dbReference type="ARBA" id="ARBA00022448"/>
    </source>
</evidence>
<keyword evidence="6 12" id="KW-0067">ATP-binding</keyword>
<dbReference type="SMART" id="SM00382">
    <property type="entry name" value="AAA"/>
    <property type="match status" value="1"/>
</dbReference>
<protein>
    <submittedName>
        <fullName evidence="12">ABC transporter ATP-binding protein</fullName>
    </submittedName>
</protein>
<keyword evidence="13" id="KW-1185">Reference proteome</keyword>
<dbReference type="InterPro" id="IPR017871">
    <property type="entry name" value="ABC_transporter-like_CS"/>
</dbReference>
<dbReference type="SUPFAM" id="SSF90123">
    <property type="entry name" value="ABC transporter transmembrane region"/>
    <property type="match status" value="1"/>
</dbReference>
<proteinExistence type="predicted"/>
<evidence type="ECO:0000256" key="3">
    <source>
        <dbReference type="ARBA" id="ARBA00022475"/>
    </source>
</evidence>
<reference evidence="12 13" key="1">
    <citation type="submission" date="2019-08" db="EMBL/GenBank/DDBJ databases">
        <title>In-depth cultivation of the pig gut microbiome towards novel bacterial diversity and tailored functional studies.</title>
        <authorList>
            <person name="Wylensek D."/>
            <person name="Hitch T.C.A."/>
            <person name="Clavel T."/>
        </authorList>
    </citation>
    <scope>NUCLEOTIDE SEQUENCE [LARGE SCALE GENOMIC DNA]</scope>
    <source>
        <strain evidence="12 13">WCA-SAB-591-4A-A</strain>
    </source>
</reference>
<feature type="transmembrane region" description="Helical" evidence="9">
    <location>
        <begin position="132"/>
        <end position="149"/>
    </location>
</feature>
<dbReference type="Gene3D" id="1.20.1560.10">
    <property type="entry name" value="ABC transporter type 1, transmembrane domain"/>
    <property type="match status" value="1"/>
</dbReference>
<evidence type="ECO:0000259" key="11">
    <source>
        <dbReference type="PROSITE" id="PS50929"/>
    </source>
</evidence>
<feature type="transmembrane region" description="Helical" evidence="9">
    <location>
        <begin position="56"/>
        <end position="74"/>
    </location>
</feature>
<evidence type="ECO:0000259" key="10">
    <source>
        <dbReference type="PROSITE" id="PS50893"/>
    </source>
</evidence>
<dbReference type="GO" id="GO:0015421">
    <property type="term" value="F:ABC-type oligopeptide transporter activity"/>
    <property type="evidence" value="ECO:0007669"/>
    <property type="project" value="TreeGrafter"/>
</dbReference>
<keyword evidence="2" id="KW-0813">Transport</keyword>
<gene>
    <name evidence="12" type="ORF">FYJ71_06160</name>
</gene>
<dbReference type="Proteomes" id="UP000440713">
    <property type="component" value="Unassembled WGS sequence"/>
</dbReference>
<evidence type="ECO:0000256" key="6">
    <source>
        <dbReference type="ARBA" id="ARBA00022840"/>
    </source>
</evidence>
<evidence type="ECO:0000256" key="7">
    <source>
        <dbReference type="ARBA" id="ARBA00022989"/>
    </source>
</evidence>
<feature type="domain" description="ABC transporter" evidence="10">
    <location>
        <begin position="329"/>
        <end position="562"/>
    </location>
</feature>
<name>A0A6N7XGR1_9FIRM</name>
<dbReference type="EMBL" id="VUNE01000003">
    <property type="protein sequence ID" value="MST62547.1"/>
    <property type="molecule type" value="Genomic_DNA"/>
</dbReference>
<dbReference type="GO" id="GO:0005524">
    <property type="term" value="F:ATP binding"/>
    <property type="evidence" value="ECO:0007669"/>
    <property type="project" value="UniProtKB-KW"/>
</dbReference>
<dbReference type="PROSITE" id="PS50893">
    <property type="entry name" value="ABC_TRANSPORTER_2"/>
    <property type="match status" value="1"/>
</dbReference>
<evidence type="ECO:0000313" key="13">
    <source>
        <dbReference type="Proteomes" id="UP000440713"/>
    </source>
</evidence>
<comment type="caution">
    <text evidence="12">The sequence shown here is derived from an EMBL/GenBank/DDBJ whole genome shotgun (WGS) entry which is preliminary data.</text>
</comment>
<evidence type="ECO:0000313" key="12">
    <source>
        <dbReference type="EMBL" id="MST62547.1"/>
    </source>
</evidence>
<dbReference type="InterPro" id="IPR036640">
    <property type="entry name" value="ABC1_TM_sf"/>
</dbReference>
<dbReference type="GO" id="GO:0016887">
    <property type="term" value="F:ATP hydrolysis activity"/>
    <property type="evidence" value="ECO:0007669"/>
    <property type="project" value="InterPro"/>
</dbReference>
<dbReference type="PROSITE" id="PS00211">
    <property type="entry name" value="ABC_TRANSPORTER_1"/>
    <property type="match status" value="1"/>
</dbReference>
<organism evidence="12 13">
    <name type="scientific">Peptostreptococcus porci</name>
    <dbReference type="NCBI Taxonomy" id="2652282"/>
    <lineage>
        <taxon>Bacteria</taxon>
        <taxon>Bacillati</taxon>
        <taxon>Bacillota</taxon>
        <taxon>Clostridia</taxon>
        <taxon>Peptostreptococcales</taxon>
        <taxon>Peptostreptococcaceae</taxon>
        <taxon>Peptostreptococcus</taxon>
    </lineage>
</organism>
<dbReference type="GO" id="GO:0005886">
    <property type="term" value="C:plasma membrane"/>
    <property type="evidence" value="ECO:0007669"/>
    <property type="project" value="UniProtKB-SubCell"/>
</dbReference>
<dbReference type="SUPFAM" id="SSF52540">
    <property type="entry name" value="P-loop containing nucleoside triphosphate hydrolases"/>
    <property type="match status" value="1"/>
</dbReference>
<evidence type="ECO:0000256" key="4">
    <source>
        <dbReference type="ARBA" id="ARBA00022692"/>
    </source>
</evidence>
<dbReference type="InterPro" id="IPR003439">
    <property type="entry name" value="ABC_transporter-like_ATP-bd"/>
</dbReference>
<comment type="subcellular location">
    <subcellularLocation>
        <location evidence="1">Cell membrane</location>
        <topology evidence="1">Multi-pass membrane protein</topology>
    </subcellularLocation>
</comment>
<evidence type="ECO:0000256" key="5">
    <source>
        <dbReference type="ARBA" id="ARBA00022741"/>
    </source>
</evidence>
<dbReference type="InterPro" id="IPR011527">
    <property type="entry name" value="ABC1_TM_dom"/>
</dbReference>
<accession>A0A6N7XGR1</accession>
<dbReference type="InterPro" id="IPR039421">
    <property type="entry name" value="Type_1_exporter"/>
</dbReference>
<dbReference type="AlphaFoldDB" id="A0A6N7XGR1"/>
<evidence type="ECO:0000256" key="8">
    <source>
        <dbReference type="ARBA" id="ARBA00023136"/>
    </source>
</evidence>
<feature type="transmembrane region" description="Helical" evidence="9">
    <location>
        <begin position="155"/>
        <end position="173"/>
    </location>
</feature>
<keyword evidence="7 9" id="KW-1133">Transmembrane helix</keyword>
<evidence type="ECO:0000256" key="9">
    <source>
        <dbReference type="SAM" id="Phobius"/>
    </source>
</evidence>
<feature type="domain" description="ABC transmembrane type-1" evidence="11">
    <location>
        <begin position="13"/>
        <end position="264"/>
    </location>
</feature>
<dbReference type="PANTHER" id="PTHR43394">
    <property type="entry name" value="ATP-DEPENDENT PERMEASE MDL1, MITOCHONDRIAL"/>
    <property type="match status" value="1"/>
</dbReference>
<keyword evidence="4 9" id="KW-0812">Transmembrane</keyword>
<dbReference type="PROSITE" id="PS50929">
    <property type="entry name" value="ABC_TM1F"/>
    <property type="match status" value="1"/>
</dbReference>
<feature type="transmembrane region" description="Helical" evidence="9">
    <location>
        <begin position="267"/>
        <end position="289"/>
    </location>
</feature>
<dbReference type="Gene3D" id="3.40.50.300">
    <property type="entry name" value="P-loop containing nucleotide triphosphate hydrolases"/>
    <property type="match status" value="1"/>
</dbReference>
<keyword evidence="3" id="KW-1003">Cell membrane</keyword>
<keyword evidence="5" id="KW-0547">Nucleotide-binding</keyword>
<dbReference type="InterPro" id="IPR003593">
    <property type="entry name" value="AAA+_ATPase"/>
</dbReference>